<feature type="transmembrane region" description="Helical" evidence="7">
    <location>
        <begin position="312"/>
        <end position="338"/>
    </location>
</feature>
<comment type="subcellular location">
    <subcellularLocation>
        <location evidence="1">Cell membrane</location>
        <topology evidence="1">Multi-pass membrane protein</topology>
    </subcellularLocation>
</comment>
<evidence type="ECO:0000256" key="4">
    <source>
        <dbReference type="ARBA" id="ARBA00022692"/>
    </source>
</evidence>
<sequence>MMITKISWRNIWRNKVRSGILIASIAVGLLAGIFSMALISGMMDARIQEALNTELSHVQIHQSGFEMNYNIKDSIPSANAILQQSRQMPEVQAASGRVVVNGMVSSANDSRGIRIIGMDPEEEQKVTEMKSYIIDGDYFEGKRKNQIVIGKRLADKLKVKIRSKVVLGYMGPDQEMINTAYRIAGVFATSSPDFDEGTVFTQSEDMWRNSGYTFIHEIAVKGQNGGNNAEVLADSLQRHIANNKLSIQSWKALAPELSTLANSGNVQSYLLLGIILFALGFGILNSMTMAIFERSREIGVLMAVGLERGKVFLMILYETIYLSLIGSAIGGFFCFFLIQYYAKNGLKYAESSMAGFSNIVYPALPDGFLIPLLAMILATAILSALPPAFKAIRMNPSEAIRHKG</sequence>
<evidence type="ECO:0000256" key="7">
    <source>
        <dbReference type="SAM" id="Phobius"/>
    </source>
</evidence>
<evidence type="ECO:0000256" key="1">
    <source>
        <dbReference type="ARBA" id="ARBA00004651"/>
    </source>
</evidence>
<keyword evidence="6 7" id="KW-0472">Membrane</keyword>
<dbReference type="PANTHER" id="PTHR30489:SF0">
    <property type="entry name" value="LIPOPROTEIN-RELEASING SYSTEM TRANSMEMBRANE PROTEIN LOLE"/>
    <property type="match status" value="1"/>
</dbReference>
<evidence type="ECO:0000313" key="10">
    <source>
        <dbReference type="EMBL" id="GJM63767.1"/>
    </source>
</evidence>
<keyword evidence="5 7" id="KW-1133">Transmembrane helix</keyword>
<dbReference type="Pfam" id="PF02687">
    <property type="entry name" value="FtsX"/>
    <property type="match status" value="1"/>
</dbReference>
<evidence type="ECO:0000256" key="6">
    <source>
        <dbReference type="ARBA" id="ARBA00023136"/>
    </source>
</evidence>
<evidence type="ECO:0000259" key="9">
    <source>
        <dbReference type="Pfam" id="PF12704"/>
    </source>
</evidence>
<feature type="transmembrane region" description="Helical" evidence="7">
    <location>
        <begin position="368"/>
        <end position="389"/>
    </location>
</feature>
<keyword evidence="4 7" id="KW-0812">Transmembrane</keyword>
<dbReference type="InterPro" id="IPR051447">
    <property type="entry name" value="Lipoprotein-release_system"/>
</dbReference>
<comment type="similarity">
    <text evidence="2">Belongs to the ABC-4 integral membrane protein family. LolC/E subfamily.</text>
</comment>
<feature type="domain" description="ABC3 transporter permease C-terminal" evidence="8">
    <location>
        <begin position="270"/>
        <end position="396"/>
    </location>
</feature>
<dbReference type="RefSeq" id="WP_338238886.1">
    <property type="nucleotide sequence ID" value="NZ_BQKE01000003.1"/>
</dbReference>
<dbReference type="GO" id="GO:0044874">
    <property type="term" value="P:lipoprotein localization to outer membrane"/>
    <property type="evidence" value="ECO:0007669"/>
    <property type="project" value="TreeGrafter"/>
</dbReference>
<proteinExistence type="inferred from homology"/>
<keyword evidence="11" id="KW-1185">Reference proteome</keyword>
<dbReference type="AlphaFoldDB" id="A0AAN4W3S4"/>
<feature type="domain" description="MacB-like periplasmic core" evidence="9">
    <location>
        <begin position="18"/>
        <end position="233"/>
    </location>
</feature>
<keyword evidence="3" id="KW-1003">Cell membrane</keyword>
<evidence type="ECO:0000259" key="8">
    <source>
        <dbReference type="Pfam" id="PF02687"/>
    </source>
</evidence>
<dbReference type="Pfam" id="PF12704">
    <property type="entry name" value="MacB_PCD"/>
    <property type="match status" value="1"/>
</dbReference>
<dbReference type="PANTHER" id="PTHR30489">
    <property type="entry name" value="LIPOPROTEIN-RELEASING SYSTEM TRANSMEMBRANE PROTEIN LOLE"/>
    <property type="match status" value="1"/>
</dbReference>
<dbReference type="InterPro" id="IPR025857">
    <property type="entry name" value="MacB_PCD"/>
</dbReference>
<evidence type="ECO:0000256" key="5">
    <source>
        <dbReference type="ARBA" id="ARBA00022989"/>
    </source>
</evidence>
<comment type="caution">
    <text evidence="10">The sequence shown here is derived from an EMBL/GenBank/DDBJ whole genome shotgun (WGS) entry which is preliminary data.</text>
</comment>
<name>A0AAN4W3S4_9BACT</name>
<dbReference type="GO" id="GO:0098797">
    <property type="term" value="C:plasma membrane protein complex"/>
    <property type="evidence" value="ECO:0007669"/>
    <property type="project" value="TreeGrafter"/>
</dbReference>
<protein>
    <submittedName>
        <fullName evidence="10">ABC transporter permease</fullName>
    </submittedName>
</protein>
<evidence type="ECO:0000256" key="2">
    <source>
        <dbReference type="ARBA" id="ARBA00005236"/>
    </source>
</evidence>
<gene>
    <name evidence="10" type="ORF">PEDI_43190</name>
</gene>
<reference evidence="10 11" key="1">
    <citation type="submission" date="2021-12" db="EMBL/GenBank/DDBJ databases">
        <title>Genome sequencing of bacteria with rrn-lacking chromosome and rrn-plasmid.</title>
        <authorList>
            <person name="Anda M."/>
            <person name="Iwasaki W."/>
        </authorList>
    </citation>
    <scope>NUCLEOTIDE SEQUENCE [LARGE SCALE GENOMIC DNA]</scope>
    <source>
        <strain evidence="10 11">NBRC 15940</strain>
    </source>
</reference>
<feature type="transmembrane region" description="Helical" evidence="7">
    <location>
        <begin position="269"/>
        <end position="292"/>
    </location>
</feature>
<dbReference type="EMBL" id="BQKE01000003">
    <property type="protein sequence ID" value="GJM63767.1"/>
    <property type="molecule type" value="Genomic_DNA"/>
</dbReference>
<dbReference type="InterPro" id="IPR003838">
    <property type="entry name" value="ABC3_permease_C"/>
</dbReference>
<evidence type="ECO:0000256" key="3">
    <source>
        <dbReference type="ARBA" id="ARBA00022475"/>
    </source>
</evidence>
<dbReference type="Proteomes" id="UP001310022">
    <property type="component" value="Unassembled WGS sequence"/>
</dbReference>
<feature type="transmembrane region" description="Helical" evidence="7">
    <location>
        <begin position="20"/>
        <end position="43"/>
    </location>
</feature>
<accession>A0AAN4W3S4</accession>
<evidence type="ECO:0000313" key="11">
    <source>
        <dbReference type="Proteomes" id="UP001310022"/>
    </source>
</evidence>
<organism evidence="10 11">
    <name type="scientific">Persicobacter diffluens</name>
    <dbReference type="NCBI Taxonomy" id="981"/>
    <lineage>
        <taxon>Bacteria</taxon>
        <taxon>Pseudomonadati</taxon>
        <taxon>Bacteroidota</taxon>
        <taxon>Cytophagia</taxon>
        <taxon>Cytophagales</taxon>
        <taxon>Persicobacteraceae</taxon>
        <taxon>Persicobacter</taxon>
    </lineage>
</organism>